<evidence type="ECO:0000313" key="2">
    <source>
        <dbReference type="Proteomes" id="UP000652231"/>
    </source>
</evidence>
<dbReference type="EMBL" id="BMGK01000002">
    <property type="protein sequence ID" value="GGD84099.1"/>
    <property type="molecule type" value="Genomic_DNA"/>
</dbReference>
<dbReference type="AlphaFoldDB" id="A0A8J2Y8M5"/>
<sequence length="281" mass="32871">MTKLTFLFLFLLGSCQLFEKQPDDQVIARVGEHFLYKNDILDLVGPGSSQTDSSLVVNTFIDKWATQKLLMDQAKLNLSQEKLNQYDELVANYKTDLYTKGYLDIIATQQLDEEIDQNQLESFYNQNSENFKLNEDLIQLRYIHVGNENRSTSTLKQQLFRFNDEDKKELMAREIQFKTFSLNDSVWVQANTVKDKIPVVNDSNYSELLKKSNTLELQDSLGVYLIYIKDVLLRNENAPLTYVSPTIEQIILNRRKLEIIRNLEKEILQDAIKTKKFEIYK</sequence>
<evidence type="ECO:0008006" key="3">
    <source>
        <dbReference type="Google" id="ProtNLM"/>
    </source>
</evidence>
<dbReference type="RefSeq" id="WP_188439200.1">
    <property type="nucleotide sequence ID" value="NZ_BMGK01000002.1"/>
</dbReference>
<proteinExistence type="predicted"/>
<accession>A0A8J2Y8M5</accession>
<evidence type="ECO:0000313" key="1">
    <source>
        <dbReference type="EMBL" id="GGD84099.1"/>
    </source>
</evidence>
<dbReference type="Proteomes" id="UP000652231">
    <property type="component" value="Unassembled WGS sequence"/>
</dbReference>
<reference evidence="1" key="1">
    <citation type="journal article" date="2014" name="Int. J. Syst. Evol. Microbiol.">
        <title>Complete genome sequence of Corynebacterium casei LMG S-19264T (=DSM 44701T), isolated from a smear-ripened cheese.</title>
        <authorList>
            <consortium name="US DOE Joint Genome Institute (JGI-PGF)"/>
            <person name="Walter F."/>
            <person name="Albersmeier A."/>
            <person name="Kalinowski J."/>
            <person name="Ruckert C."/>
        </authorList>
    </citation>
    <scope>NUCLEOTIDE SEQUENCE</scope>
    <source>
        <strain evidence="1">CGMCC 1.12924</strain>
    </source>
</reference>
<dbReference type="PROSITE" id="PS51257">
    <property type="entry name" value="PROKAR_LIPOPROTEIN"/>
    <property type="match status" value="1"/>
</dbReference>
<gene>
    <name evidence="1" type="ORF">GCM10011312_05140</name>
</gene>
<name>A0A8J2Y8M5_9FLAO</name>
<reference evidence="1" key="2">
    <citation type="submission" date="2020-09" db="EMBL/GenBank/DDBJ databases">
        <authorList>
            <person name="Sun Q."/>
            <person name="Zhou Y."/>
        </authorList>
    </citation>
    <scope>NUCLEOTIDE SEQUENCE</scope>
    <source>
        <strain evidence="1">CGMCC 1.12924</strain>
    </source>
</reference>
<organism evidence="1 2">
    <name type="scientific">Planktosalinus lacus</name>
    <dbReference type="NCBI Taxonomy" id="1526573"/>
    <lineage>
        <taxon>Bacteria</taxon>
        <taxon>Pseudomonadati</taxon>
        <taxon>Bacteroidota</taxon>
        <taxon>Flavobacteriia</taxon>
        <taxon>Flavobacteriales</taxon>
        <taxon>Flavobacteriaceae</taxon>
        <taxon>Planktosalinus</taxon>
    </lineage>
</organism>
<protein>
    <recommendedName>
        <fullName evidence="3">Peptidylprolyl isomerase</fullName>
    </recommendedName>
</protein>
<keyword evidence="2" id="KW-1185">Reference proteome</keyword>
<comment type="caution">
    <text evidence="1">The sequence shown here is derived from an EMBL/GenBank/DDBJ whole genome shotgun (WGS) entry which is preliminary data.</text>
</comment>